<organism evidence="1 2">
    <name type="scientific">Stutzerimonas stutzeri</name>
    <name type="common">Pseudomonas stutzeri</name>
    <dbReference type="NCBI Taxonomy" id="316"/>
    <lineage>
        <taxon>Bacteria</taxon>
        <taxon>Pseudomonadati</taxon>
        <taxon>Pseudomonadota</taxon>
        <taxon>Gammaproteobacteria</taxon>
        <taxon>Pseudomonadales</taxon>
        <taxon>Pseudomonadaceae</taxon>
        <taxon>Stutzerimonas</taxon>
    </lineage>
</organism>
<evidence type="ECO:0000313" key="1">
    <source>
        <dbReference type="EMBL" id="MDH0686957.1"/>
    </source>
</evidence>
<evidence type="ECO:0000313" key="2">
    <source>
        <dbReference type="Proteomes" id="UP001161139"/>
    </source>
</evidence>
<reference evidence="1" key="1">
    <citation type="submission" date="2022-09" db="EMBL/GenBank/DDBJ databases">
        <title>Intensive care unit water sources are persistently colonized with multi-drug resistant bacteria and are the site of extensive horizontal gene transfer of antibiotic resistance genes.</title>
        <authorList>
            <person name="Diorio-Toth L."/>
        </authorList>
    </citation>
    <scope>NUCLEOTIDE SEQUENCE</scope>
    <source>
        <strain evidence="1">GD03864</strain>
    </source>
</reference>
<name>A0ABD4XXG3_STUST</name>
<accession>A0ABD4XXG3</accession>
<proteinExistence type="predicted"/>
<gene>
    <name evidence="1" type="ORF">N5D09_02510</name>
</gene>
<dbReference type="AlphaFoldDB" id="A0ABD4XXG3"/>
<dbReference type="EMBL" id="JAOCDG010000003">
    <property type="protein sequence ID" value="MDH0686957.1"/>
    <property type="molecule type" value="Genomic_DNA"/>
</dbReference>
<dbReference type="RefSeq" id="WP_073666312.1">
    <property type="nucleotide sequence ID" value="NZ_JAOCDG010000003.1"/>
</dbReference>
<protein>
    <submittedName>
        <fullName evidence="1">Uncharacterized protein</fullName>
    </submittedName>
</protein>
<comment type="caution">
    <text evidence="1">The sequence shown here is derived from an EMBL/GenBank/DDBJ whole genome shotgun (WGS) entry which is preliminary data.</text>
</comment>
<dbReference type="Proteomes" id="UP001161139">
    <property type="component" value="Unassembled WGS sequence"/>
</dbReference>
<sequence length="160" mass="17328">MMDRKYSSFADLCMMTSAGQPWALDMRTRSGNPALLAYLVNSICNLLVESNAISDGFKRVDQGLTVVQGDGAAQPLAPAPLVLLALRYAKSKMIDGGQWRADAREVVMACCPEVAKAEVGQMIEPEAAAHWAMPLMSDTWLKSPQVDREVAPEAAYAPAR</sequence>